<dbReference type="PATRIC" id="fig|633147.7.peg.1071"/>
<dbReference type="Gene3D" id="3.40.50.10490">
    <property type="entry name" value="Glucose-6-phosphate isomerase like protein, domain 1"/>
    <property type="match status" value="1"/>
</dbReference>
<dbReference type="STRING" id="633147.Olsu_0486"/>
<dbReference type="InterPro" id="IPR001347">
    <property type="entry name" value="SIS_dom"/>
</dbReference>
<keyword evidence="7" id="KW-1185">Reference proteome</keyword>
<dbReference type="PANTHER" id="PTHR30514:SF1">
    <property type="entry name" value="HTH-TYPE TRANSCRIPTIONAL REGULATOR HEXR-RELATED"/>
    <property type="match status" value="1"/>
</dbReference>
<accession>E1QYY7</accession>
<dbReference type="Gene3D" id="1.10.10.10">
    <property type="entry name" value="Winged helix-like DNA-binding domain superfamily/Winged helix DNA-binding domain"/>
    <property type="match status" value="1"/>
</dbReference>
<protein>
    <submittedName>
        <fullName evidence="6">Transcriptional regulator, RpiR family</fullName>
    </submittedName>
</protein>
<evidence type="ECO:0000259" key="5">
    <source>
        <dbReference type="PROSITE" id="PS51464"/>
    </source>
</evidence>
<proteinExistence type="predicted"/>
<evidence type="ECO:0000313" key="7">
    <source>
        <dbReference type="Proteomes" id="UP000000333"/>
    </source>
</evidence>
<evidence type="ECO:0000259" key="4">
    <source>
        <dbReference type="PROSITE" id="PS51071"/>
    </source>
</evidence>
<evidence type="ECO:0000256" key="2">
    <source>
        <dbReference type="ARBA" id="ARBA00023125"/>
    </source>
</evidence>
<dbReference type="InterPro" id="IPR046348">
    <property type="entry name" value="SIS_dom_sf"/>
</dbReference>
<keyword evidence="2" id="KW-0238">DNA-binding</keyword>
<sequence length="285" mass="31416">MIMDALKMKGSLTASEAKIADYLLVNAHDIRNLGISELARRTYSSPATITRLCRKLGLSGYRDFRIVFAAELEEASRRKSVDANLPFSATDPLREVAFSMANLAASAMNNALQGFDYRRLEGVVERMASADSVNIYAVGVSATAALDFKQKMVRLGKQTNIEENSSLLPSYAFLGGKDSFDLLVSHSGETPAIVECVQILRSLGRRTLAITAHPQSTVARMADDTILTHVGEDSSFSTKIEGFASFNAVHFILDCLYCWVFQQNYETNVGRSKQNARRIAAVRQR</sequence>
<dbReference type="InterPro" id="IPR009057">
    <property type="entry name" value="Homeodomain-like_sf"/>
</dbReference>
<dbReference type="Pfam" id="PF01380">
    <property type="entry name" value="SIS"/>
    <property type="match status" value="1"/>
</dbReference>
<evidence type="ECO:0000256" key="3">
    <source>
        <dbReference type="ARBA" id="ARBA00023163"/>
    </source>
</evidence>
<gene>
    <name evidence="6" type="ordered locus">Olsu_0486</name>
</gene>
<dbReference type="PROSITE" id="PS51071">
    <property type="entry name" value="HTH_RPIR"/>
    <property type="match status" value="1"/>
</dbReference>
<dbReference type="eggNOG" id="COG1737">
    <property type="taxonomic scope" value="Bacteria"/>
</dbReference>
<dbReference type="InterPro" id="IPR036388">
    <property type="entry name" value="WH-like_DNA-bd_sf"/>
</dbReference>
<dbReference type="PANTHER" id="PTHR30514">
    <property type="entry name" value="GLUCOKINASE"/>
    <property type="match status" value="1"/>
</dbReference>
<keyword evidence="1" id="KW-0805">Transcription regulation</keyword>
<dbReference type="EMBL" id="CP002106">
    <property type="protein sequence ID" value="ADK67601.1"/>
    <property type="molecule type" value="Genomic_DNA"/>
</dbReference>
<dbReference type="CDD" id="cd05013">
    <property type="entry name" value="SIS_RpiR"/>
    <property type="match status" value="1"/>
</dbReference>
<dbReference type="HOGENOM" id="CLU_055769_2_1_11"/>
<name>E1QYY7_OLSUV</name>
<dbReference type="Pfam" id="PF01418">
    <property type="entry name" value="HTH_6"/>
    <property type="match status" value="1"/>
</dbReference>
<dbReference type="InterPro" id="IPR047640">
    <property type="entry name" value="RpiR-like"/>
</dbReference>
<keyword evidence="3" id="KW-0804">Transcription</keyword>
<dbReference type="KEGG" id="ols:Olsu_0486"/>
<dbReference type="SUPFAM" id="SSF53697">
    <property type="entry name" value="SIS domain"/>
    <property type="match status" value="1"/>
</dbReference>
<dbReference type="GO" id="GO:0003700">
    <property type="term" value="F:DNA-binding transcription factor activity"/>
    <property type="evidence" value="ECO:0007669"/>
    <property type="project" value="InterPro"/>
</dbReference>
<evidence type="ECO:0000313" key="6">
    <source>
        <dbReference type="EMBL" id="ADK67601.1"/>
    </source>
</evidence>
<evidence type="ECO:0000256" key="1">
    <source>
        <dbReference type="ARBA" id="ARBA00023015"/>
    </source>
</evidence>
<feature type="domain" description="SIS" evidence="5">
    <location>
        <begin position="123"/>
        <end position="266"/>
    </location>
</feature>
<organism evidence="6 7">
    <name type="scientific">Olsenella uli (strain ATCC 49627 / DSM 7084 / CCUG 31166 / CIP 109912 / JCM 12494 / LMG 11480 / NCIMB 702895 / VPI D76D-27C)</name>
    <name type="common">Lactobacillus uli</name>
    <dbReference type="NCBI Taxonomy" id="633147"/>
    <lineage>
        <taxon>Bacteria</taxon>
        <taxon>Bacillati</taxon>
        <taxon>Actinomycetota</taxon>
        <taxon>Coriobacteriia</taxon>
        <taxon>Coriobacteriales</taxon>
        <taxon>Atopobiaceae</taxon>
        <taxon>Olsenella</taxon>
    </lineage>
</organism>
<dbReference type="PROSITE" id="PS51464">
    <property type="entry name" value="SIS"/>
    <property type="match status" value="1"/>
</dbReference>
<dbReference type="AlphaFoldDB" id="E1QYY7"/>
<dbReference type="InterPro" id="IPR035472">
    <property type="entry name" value="RpiR-like_SIS"/>
</dbReference>
<dbReference type="SUPFAM" id="SSF46689">
    <property type="entry name" value="Homeodomain-like"/>
    <property type="match status" value="1"/>
</dbReference>
<dbReference type="GO" id="GO:0097367">
    <property type="term" value="F:carbohydrate derivative binding"/>
    <property type="evidence" value="ECO:0007669"/>
    <property type="project" value="InterPro"/>
</dbReference>
<dbReference type="Proteomes" id="UP000000333">
    <property type="component" value="Chromosome"/>
</dbReference>
<dbReference type="GO" id="GO:1901135">
    <property type="term" value="P:carbohydrate derivative metabolic process"/>
    <property type="evidence" value="ECO:0007669"/>
    <property type="project" value="InterPro"/>
</dbReference>
<dbReference type="GO" id="GO:0003677">
    <property type="term" value="F:DNA binding"/>
    <property type="evidence" value="ECO:0007669"/>
    <property type="project" value="UniProtKB-KW"/>
</dbReference>
<dbReference type="InterPro" id="IPR000281">
    <property type="entry name" value="HTH_RpiR"/>
</dbReference>
<feature type="domain" description="HTH rpiR-type" evidence="4">
    <location>
        <begin position="1"/>
        <end position="75"/>
    </location>
</feature>
<reference evidence="6 7" key="1">
    <citation type="journal article" date="2010" name="Stand. Genomic Sci.">
        <title>Complete genome sequence of Olsenella uli type strain (VPI D76D-27C).</title>
        <authorList>
            <person name="Goker M."/>
            <person name="Held B."/>
            <person name="Lucas S."/>
            <person name="Nolan M."/>
            <person name="Yasawong M."/>
            <person name="Glavina Del Rio T."/>
            <person name="Tice H."/>
            <person name="Cheng J.F."/>
            <person name="Bruce D."/>
            <person name="Detter J.C."/>
            <person name="Tapia R."/>
            <person name="Han C."/>
            <person name="Goodwin L."/>
            <person name="Pitluck S."/>
            <person name="Liolios K."/>
            <person name="Ivanova N."/>
            <person name="Mavromatis K."/>
            <person name="Mikhailova N."/>
            <person name="Pati A."/>
            <person name="Chen A."/>
            <person name="Palaniappan K."/>
            <person name="Land M."/>
            <person name="Hauser L."/>
            <person name="Chang Y.J."/>
            <person name="Jeffries C.D."/>
            <person name="Rohde M."/>
            <person name="Sikorski J."/>
            <person name="Pukall R."/>
            <person name="Woyke T."/>
            <person name="Bristow J."/>
            <person name="Eisen J.A."/>
            <person name="Markowitz V."/>
            <person name="Hugenholtz P."/>
            <person name="Kyrpides N.C."/>
            <person name="Klenk H.P."/>
            <person name="Lapidus A."/>
        </authorList>
    </citation>
    <scope>NUCLEOTIDE SEQUENCE [LARGE SCALE GENOMIC DNA]</scope>
    <source>
        <strain evidence="7">ATCC 49627 / DSM 7084 / CIP 109912 / JCM 12494 / NCIMB 702895 / VPI D76D-27C</strain>
    </source>
</reference>